<evidence type="ECO:0000256" key="3">
    <source>
        <dbReference type="ARBA" id="ARBA00004841"/>
    </source>
</evidence>
<keyword evidence="13" id="KW-0732">Signal</keyword>
<dbReference type="Pfam" id="PF06662">
    <property type="entry name" value="C5-epim_C"/>
    <property type="match status" value="1"/>
</dbReference>
<dbReference type="AlphaFoldDB" id="A0AAD5KNE6"/>
<evidence type="ECO:0000256" key="5">
    <source>
        <dbReference type="ARBA" id="ARBA00005584"/>
    </source>
</evidence>
<keyword evidence="17" id="KW-1185">Reference proteome</keyword>
<evidence type="ECO:0000256" key="2">
    <source>
        <dbReference type="ARBA" id="ARBA00004606"/>
    </source>
</evidence>
<dbReference type="Pfam" id="PF21174">
    <property type="entry name" value="Glce_b_sandwich"/>
    <property type="match status" value="1"/>
</dbReference>
<feature type="domain" description="D-glucuronyl C5-epimerase beta-sandwich" evidence="15">
    <location>
        <begin position="215"/>
        <end position="338"/>
    </location>
</feature>
<name>A0AAD5KNE6_9CRUS</name>
<evidence type="ECO:0000313" key="16">
    <source>
        <dbReference type="EMBL" id="KAI9556029.1"/>
    </source>
</evidence>
<evidence type="ECO:0000256" key="4">
    <source>
        <dbReference type="ARBA" id="ARBA00005093"/>
    </source>
</evidence>
<dbReference type="GO" id="GO:0015012">
    <property type="term" value="P:heparan sulfate proteoglycan biosynthetic process"/>
    <property type="evidence" value="ECO:0007669"/>
    <property type="project" value="InterPro"/>
</dbReference>
<comment type="catalytic activity">
    <reaction evidence="1">
        <text>[heparosan-N-sulfate](n) = [heparan-N-sulfate](n)</text>
        <dbReference type="Rhea" id="RHEA:20197"/>
        <dbReference type="Rhea" id="RHEA-COMP:9556"/>
        <dbReference type="Rhea" id="RHEA-COMP:9557"/>
        <dbReference type="ChEBI" id="CHEBI:58041"/>
        <dbReference type="ChEBI" id="CHEBI:58287"/>
        <dbReference type="EC" id="5.1.3.17"/>
    </reaction>
</comment>
<sequence length="567" mass="64166">MARLNLKLLLFLLIAVVSCTLVTYIFTCGHPTSSHTSFIHRLKESSSPESRGKLYEELLCSINGMYHISCRKEGREVFIPFSFLEKYYEVYGKLTKNRGHEQFEWSHSYSKVFKPTTRYNSSGMFMYFSNYNVEVRDRVKCISATEGVPVSTQWEASGYYYPVQVAQYGLSHYSKNLSDRPPKRKVLEDGNLVTAKWQVPKGASVKRNYDYEKFTHVLEFNSHDSPGISLKLKQGIDLVLSFDLRFLSMNGSLTIFLEDRDRSTIFPVSFVCSPVLIHVLNSSAGSYSTNYGLGSCQNWNQLTRDLHVDLVKGHVLSGRGKKLSKTKLRIHHLLIKGHGQLDNLTLASSNHMGMFYSSADWLVRHQDSSGGWPIGVKRKIASGKADLDPGWYSAMGQGQAMSLLIRAYYRSGESHYLEAALKGMKPFSKSSTEGGVRAYFMNQYPWYEEYPTVPPSFVLNGFIYSLIGLYDVLSLAPHDQVGDAQLLFDQGMHSLKKLLPLFDTGSGTVYDLRHFTLGLAPNIARWDYHSTHINQLLLLSTIDSDPILTTIASRWISYMSGKRAAHN</sequence>
<evidence type="ECO:0000256" key="8">
    <source>
        <dbReference type="ARBA" id="ARBA00022968"/>
    </source>
</evidence>
<gene>
    <name evidence="16" type="ORF">GHT06_018595</name>
</gene>
<evidence type="ECO:0000256" key="10">
    <source>
        <dbReference type="ARBA" id="ARBA00023136"/>
    </source>
</evidence>
<dbReference type="PANTHER" id="PTHR13174:SF3">
    <property type="entry name" value="D-GLUCURONYL C5-EPIMERASE"/>
    <property type="match status" value="1"/>
</dbReference>
<evidence type="ECO:0000313" key="17">
    <source>
        <dbReference type="Proteomes" id="UP000820818"/>
    </source>
</evidence>
<dbReference type="PROSITE" id="PS51257">
    <property type="entry name" value="PROKAR_LIPOPROTEIN"/>
    <property type="match status" value="1"/>
</dbReference>
<protein>
    <recommendedName>
        <fullName evidence="6">heparosan-N-sulfate-glucuronate 5-epimerase</fullName>
        <ecNumber evidence="6">5.1.3.17</ecNumber>
    </recommendedName>
</protein>
<feature type="domain" description="D-glucuronyl C5-epimerase C-terminal" evidence="14">
    <location>
        <begin position="366"/>
        <end position="557"/>
    </location>
</feature>
<keyword evidence="8" id="KW-0735">Signal-anchor</keyword>
<dbReference type="EMBL" id="WJBH02000007">
    <property type="protein sequence ID" value="KAI9556029.1"/>
    <property type="molecule type" value="Genomic_DNA"/>
</dbReference>
<evidence type="ECO:0000256" key="9">
    <source>
        <dbReference type="ARBA" id="ARBA00022989"/>
    </source>
</evidence>
<accession>A0AAD5KNE6</accession>
<dbReference type="InterPro" id="IPR010598">
    <property type="entry name" value="C5-epim_C"/>
</dbReference>
<comment type="caution">
    <text evidence="16">The sequence shown here is derived from an EMBL/GenBank/DDBJ whole genome shotgun (WGS) entry which is preliminary data.</text>
</comment>
<evidence type="ECO:0000256" key="13">
    <source>
        <dbReference type="SAM" id="SignalP"/>
    </source>
</evidence>
<dbReference type="InterPro" id="IPR039721">
    <property type="entry name" value="C5-epimerase"/>
</dbReference>
<feature type="signal peptide" evidence="13">
    <location>
        <begin position="1"/>
        <end position="19"/>
    </location>
</feature>
<dbReference type="SUPFAM" id="SSF81853">
    <property type="entry name" value="Family 10 polysaccharide lyase"/>
    <property type="match status" value="1"/>
</dbReference>
<reference evidence="16 17" key="1">
    <citation type="submission" date="2022-05" db="EMBL/GenBank/DDBJ databases">
        <title>A multi-omics perspective on studying reproductive biology in Daphnia sinensis.</title>
        <authorList>
            <person name="Jia J."/>
        </authorList>
    </citation>
    <scope>NUCLEOTIDE SEQUENCE [LARGE SCALE GENOMIC DNA]</scope>
    <source>
        <strain evidence="16 17">WSL</strain>
    </source>
</reference>
<dbReference type="InterPro" id="IPR059154">
    <property type="entry name" value="Glce_b_sandwich"/>
</dbReference>
<comment type="pathway">
    <text evidence="3">Glycan metabolism; heparin biosynthesis.</text>
</comment>
<evidence type="ECO:0000259" key="15">
    <source>
        <dbReference type="Pfam" id="PF21174"/>
    </source>
</evidence>
<dbReference type="GO" id="GO:0005794">
    <property type="term" value="C:Golgi apparatus"/>
    <property type="evidence" value="ECO:0007669"/>
    <property type="project" value="TreeGrafter"/>
</dbReference>
<feature type="chain" id="PRO_5042078822" description="heparosan-N-sulfate-glucuronate 5-epimerase" evidence="13">
    <location>
        <begin position="20"/>
        <end position="567"/>
    </location>
</feature>
<evidence type="ECO:0000256" key="6">
    <source>
        <dbReference type="ARBA" id="ARBA00012087"/>
    </source>
</evidence>
<comment type="similarity">
    <text evidence="5">Belongs to the D-glucuronyl C5-epimerase family.</text>
</comment>
<evidence type="ECO:0000256" key="1">
    <source>
        <dbReference type="ARBA" id="ARBA00000434"/>
    </source>
</evidence>
<keyword evidence="7" id="KW-0812">Transmembrane</keyword>
<evidence type="ECO:0000259" key="14">
    <source>
        <dbReference type="Pfam" id="PF06662"/>
    </source>
</evidence>
<dbReference type="PANTHER" id="PTHR13174">
    <property type="entry name" value="D-GLUCURONYL C5-EPIMERASE"/>
    <property type="match status" value="1"/>
</dbReference>
<evidence type="ECO:0000256" key="12">
    <source>
        <dbReference type="ARBA" id="ARBA00037847"/>
    </source>
</evidence>
<evidence type="ECO:0000256" key="7">
    <source>
        <dbReference type="ARBA" id="ARBA00022692"/>
    </source>
</evidence>
<keyword evidence="10" id="KW-0472">Membrane</keyword>
<keyword evidence="9" id="KW-1133">Transmembrane helix</keyword>
<proteinExistence type="inferred from homology"/>
<organism evidence="16 17">
    <name type="scientific">Daphnia sinensis</name>
    <dbReference type="NCBI Taxonomy" id="1820382"/>
    <lineage>
        <taxon>Eukaryota</taxon>
        <taxon>Metazoa</taxon>
        <taxon>Ecdysozoa</taxon>
        <taxon>Arthropoda</taxon>
        <taxon>Crustacea</taxon>
        <taxon>Branchiopoda</taxon>
        <taxon>Diplostraca</taxon>
        <taxon>Cladocera</taxon>
        <taxon>Anomopoda</taxon>
        <taxon>Daphniidae</taxon>
        <taxon>Daphnia</taxon>
        <taxon>Daphnia similis group</taxon>
    </lineage>
</organism>
<comment type="pathway">
    <text evidence="4">Glycan metabolism; heparan sulfate biosynthesis.</text>
</comment>
<dbReference type="GO" id="GO:0047464">
    <property type="term" value="F:heparosan-N-sulfate-glucuronate 5-epimerase activity"/>
    <property type="evidence" value="ECO:0007669"/>
    <property type="project" value="UniProtKB-EC"/>
</dbReference>
<comment type="subcellular location">
    <subcellularLocation>
        <location evidence="12">Endomembrane system</location>
        <topology evidence="12">Single-pass membrane protein</topology>
    </subcellularLocation>
    <subcellularLocation>
        <location evidence="2">Membrane</location>
        <topology evidence="2">Single-pass type II membrane protein</topology>
    </subcellularLocation>
</comment>
<keyword evidence="11" id="KW-0413">Isomerase</keyword>
<dbReference type="Proteomes" id="UP000820818">
    <property type="component" value="Linkage Group LG7"/>
</dbReference>
<dbReference type="EC" id="5.1.3.17" evidence="6"/>
<evidence type="ECO:0000256" key="11">
    <source>
        <dbReference type="ARBA" id="ARBA00023235"/>
    </source>
</evidence>